<organism evidence="2 3">
    <name type="scientific">Phytophthora megakarya</name>
    <dbReference type="NCBI Taxonomy" id="4795"/>
    <lineage>
        <taxon>Eukaryota</taxon>
        <taxon>Sar</taxon>
        <taxon>Stramenopiles</taxon>
        <taxon>Oomycota</taxon>
        <taxon>Peronosporomycetes</taxon>
        <taxon>Peronosporales</taxon>
        <taxon>Peronosporaceae</taxon>
        <taxon>Phytophthora</taxon>
    </lineage>
</organism>
<evidence type="ECO:0000256" key="1">
    <source>
        <dbReference type="SAM" id="SignalP"/>
    </source>
</evidence>
<dbReference type="GO" id="GO:0008233">
    <property type="term" value="F:peptidase activity"/>
    <property type="evidence" value="ECO:0007669"/>
    <property type="project" value="UniProtKB-KW"/>
</dbReference>
<feature type="non-terminal residue" evidence="2">
    <location>
        <position position="188"/>
    </location>
</feature>
<evidence type="ECO:0000313" key="2">
    <source>
        <dbReference type="EMBL" id="OWY95137.1"/>
    </source>
</evidence>
<reference evidence="3" key="1">
    <citation type="submission" date="2017-03" db="EMBL/GenBank/DDBJ databases">
        <title>Phytopthora megakarya and P. palmivora, two closely related causual agents of cacao black pod achieved similar genome size and gene model numbers by different mechanisms.</title>
        <authorList>
            <person name="Ali S."/>
            <person name="Shao J."/>
            <person name="Larry D.J."/>
            <person name="Kronmiller B."/>
            <person name="Shen D."/>
            <person name="Strem M.D."/>
            <person name="Melnick R.L."/>
            <person name="Guiltinan M.J."/>
            <person name="Tyler B.M."/>
            <person name="Meinhardt L.W."/>
            <person name="Bailey B.A."/>
        </authorList>
    </citation>
    <scope>NUCLEOTIDE SEQUENCE [LARGE SCALE GENOMIC DNA]</scope>
    <source>
        <strain evidence="3">zdho120</strain>
    </source>
</reference>
<accession>A0A225UPN0</accession>
<dbReference type="AlphaFoldDB" id="A0A225UPN0"/>
<protein>
    <submittedName>
        <fullName evidence="2">Serine protease</fullName>
    </submittedName>
</protein>
<dbReference type="GO" id="GO:0006508">
    <property type="term" value="P:proteolysis"/>
    <property type="evidence" value="ECO:0007669"/>
    <property type="project" value="UniProtKB-KW"/>
</dbReference>
<dbReference type="Proteomes" id="UP000198211">
    <property type="component" value="Unassembled WGS sequence"/>
</dbReference>
<proteinExistence type="predicted"/>
<comment type="caution">
    <text evidence="2">The sequence shown here is derived from an EMBL/GenBank/DDBJ whole genome shotgun (WGS) entry which is preliminary data.</text>
</comment>
<gene>
    <name evidence="2" type="ORF">PHMEG_00034938</name>
</gene>
<evidence type="ECO:0000313" key="3">
    <source>
        <dbReference type="Proteomes" id="UP000198211"/>
    </source>
</evidence>
<dbReference type="EMBL" id="NBNE01013366">
    <property type="protein sequence ID" value="OWY95137.1"/>
    <property type="molecule type" value="Genomic_DNA"/>
</dbReference>
<feature type="chain" id="PRO_5012081712" evidence="1">
    <location>
        <begin position="21"/>
        <end position="188"/>
    </location>
</feature>
<keyword evidence="2" id="KW-0645">Protease</keyword>
<dbReference type="Gene3D" id="3.40.50.1820">
    <property type="entry name" value="alpha/beta hydrolase"/>
    <property type="match status" value="1"/>
</dbReference>
<name>A0A225UPN0_9STRA</name>
<keyword evidence="1" id="KW-0732">Signal</keyword>
<sequence>MLRRYAVALTVGLQFTQVIAASSHKTQLNGWYPCSDYTFSDAGSSSGQNAECATYNAPLCYPGICNASDSVDTTVDIFVKRFPATSTNPDNATNVWLLQGGPGYSSSTLESTMISLHTQLEGVANVYTMDHRGTGRSTRLDCAAAQATTTGSPSGGNTNPSEVSACAKDLQFQYGDLASFSMTTAATD</sequence>
<dbReference type="STRING" id="4795.A0A225UPN0"/>
<feature type="signal peptide" evidence="1">
    <location>
        <begin position="1"/>
        <end position="20"/>
    </location>
</feature>
<dbReference type="InterPro" id="IPR029058">
    <property type="entry name" value="AB_hydrolase_fold"/>
</dbReference>
<dbReference type="OrthoDB" id="410477at2759"/>
<keyword evidence="2" id="KW-0378">Hydrolase</keyword>
<keyword evidence="3" id="KW-1185">Reference proteome</keyword>
<dbReference type="SUPFAM" id="SSF53474">
    <property type="entry name" value="alpha/beta-Hydrolases"/>
    <property type="match status" value="1"/>
</dbReference>